<gene>
    <name evidence="6" type="ORF">GCM10009550_69370</name>
</gene>
<protein>
    <submittedName>
        <fullName evidence="6">TetR/AcrR family transcriptional regulator</fullName>
    </submittedName>
</protein>
<evidence type="ECO:0000259" key="5">
    <source>
        <dbReference type="PROSITE" id="PS50977"/>
    </source>
</evidence>
<organism evidence="6 7">
    <name type="scientific">Actinocorallia libanotica</name>
    <dbReference type="NCBI Taxonomy" id="46162"/>
    <lineage>
        <taxon>Bacteria</taxon>
        <taxon>Bacillati</taxon>
        <taxon>Actinomycetota</taxon>
        <taxon>Actinomycetes</taxon>
        <taxon>Streptosporangiales</taxon>
        <taxon>Thermomonosporaceae</taxon>
        <taxon>Actinocorallia</taxon>
    </lineage>
</organism>
<keyword evidence="7" id="KW-1185">Reference proteome</keyword>
<evidence type="ECO:0000313" key="7">
    <source>
        <dbReference type="Proteomes" id="UP001500665"/>
    </source>
</evidence>
<feature type="domain" description="HTH tetR-type" evidence="5">
    <location>
        <begin position="6"/>
        <end position="66"/>
    </location>
</feature>
<sequence>MGRPSRFDEDRLLDAAVGLAAGSGPRGVTVAAVARAAGAPSGSVYHRFPGLAALLAALWLRTLERFQDGWLAAMAEAPDAAARYVVAWSRAHPEEARILLHGAAAFDEPNWPAEARERLTADNARVAAALADAAARHTSGDVERLTMVTVDLPYAVVRRHLLATGGLPERAETLAADAAATLLAAAPLP</sequence>
<dbReference type="SUPFAM" id="SSF46689">
    <property type="entry name" value="Homeodomain-like"/>
    <property type="match status" value="1"/>
</dbReference>
<dbReference type="PANTHER" id="PTHR30055:SF234">
    <property type="entry name" value="HTH-TYPE TRANSCRIPTIONAL REGULATOR BETI"/>
    <property type="match status" value="1"/>
</dbReference>
<reference evidence="7" key="1">
    <citation type="journal article" date="2019" name="Int. J. Syst. Evol. Microbiol.">
        <title>The Global Catalogue of Microorganisms (GCM) 10K type strain sequencing project: providing services to taxonomists for standard genome sequencing and annotation.</title>
        <authorList>
            <consortium name="The Broad Institute Genomics Platform"/>
            <consortium name="The Broad Institute Genome Sequencing Center for Infectious Disease"/>
            <person name="Wu L."/>
            <person name="Ma J."/>
        </authorList>
    </citation>
    <scope>NUCLEOTIDE SEQUENCE [LARGE SCALE GENOMIC DNA]</scope>
    <source>
        <strain evidence="7">JCM 10696</strain>
    </source>
</reference>
<dbReference type="InterPro" id="IPR050109">
    <property type="entry name" value="HTH-type_TetR-like_transc_reg"/>
</dbReference>
<dbReference type="RefSeq" id="WP_344246212.1">
    <property type="nucleotide sequence ID" value="NZ_BAAAHH010000045.1"/>
</dbReference>
<comment type="caution">
    <text evidence="6">The sequence shown here is derived from an EMBL/GenBank/DDBJ whole genome shotgun (WGS) entry which is preliminary data.</text>
</comment>
<keyword evidence="2 4" id="KW-0238">DNA-binding</keyword>
<feature type="DNA-binding region" description="H-T-H motif" evidence="4">
    <location>
        <begin position="29"/>
        <end position="48"/>
    </location>
</feature>
<accession>A0ABP4CDG6</accession>
<dbReference type="PROSITE" id="PS50977">
    <property type="entry name" value="HTH_TETR_2"/>
    <property type="match status" value="1"/>
</dbReference>
<evidence type="ECO:0000256" key="2">
    <source>
        <dbReference type="ARBA" id="ARBA00023125"/>
    </source>
</evidence>
<dbReference type="Proteomes" id="UP001500665">
    <property type="component" value="Unassembled WGS sequence"/>
</dbReference>
<dbReference type="InterPro" id="IPR009057">
    <property type="entry name" value="Homeodomain-like_sf"/>
</dbReference>
<dbReference type="Gene3D" id="1.10.357.10">
    <property type="entry name" value="Tetracycline Repressor, domain 2"/>
    <property type="match status" value="1"/>
</dbReference>
<dbReference type="InterPro" id="IPR001647">
    <property type="entry name" value="HTH_TetR"/>
</dbReference>
<name>A0ABP4CDG6_9ACTN</name>
<proteinExistence type="predicted"/>
<evidence type="ECO:0000313" key="6">
    <source>
        <dbReference type="EMBL" id="GAA0966640.1"/>
    </source>
</evidence>
<evidence type="ECO:0000256" key="4">
    <source>
        <dbReference type="PROSITE-ProRule" id="PRU00335"/>
    </source>
</evidence>
<dbReference type="EMBL" id="BAAAHH010000045">
    <property type="protein sequence ID" value="GAA0966640.1"/>
    <property type="molecule type" value="Genomic_DNA"/>
</dbReference>
<keyword evidence="1" id="KW-0805">Transcription regulation</keyword>
<evidence type="ECO:0000256" key="3">
    <source>
        <dbReference type="ARBA" id="ARBA00023163"/>
    </source>
</evidence>
<dbReference type="PANTHER" id="PTHR30055">
    <property type="entry name" value="HTH-TYPE TRANSCRIPTIONAL REGULATOR RUTR"/>
    <property type="match status" value="1"/>
</dbReference>
<keyword evidence="3" id="KW-0804">Transcription</keyword>
<evidence type="ECO:0000256" key="1">
    <source>
        <dbReference type="ARBA" id="ARBA00023015"/>
    </source>
</evidence>
<dbReference type="Pfam" id="PF00440">
    <property type="entry name" value="TetR_N"/>
    <property type="match status" value="1"/>
</dbReference>